<gene>
    <name evidence="14" type="ORF">AAFC00_002656</name>
</gene>
<dbReference type="GeneID" id="95976358"/>
<feature type="transmembrane region" description="Helical" evidence="13">
    <location>
        <begin position="28"/>
        <end position="50"/>
    </location>
</feature>
<evidence type="ECO:0000256" key="9">
    <source>
        <dbReference type="ARBA" id="ARBA00023010"/>
    </source>
</evidence>
<evidence type="ECO:0000256" key="2">
    <source>
        <dbReference type="ARBA" id="ARBA00004567"/>
    </source>
</evidence>
<keyword evidence="4" id="KW-0813">Transport</keyword>
<keyword evidence="15" id="KW-1185">Reference proteome</keyword>
<sequence length="627" mass="69808">MGATTPMSAARPYRDFLTPALHRSFTNAALVGLFLCWIEAALMAELSFFWSWFPLGMTGIRTLLLFVSPLSVFILRVAQLHFGKRTTTYSFETFWQYGLSRNALHTCFWYAVSAFLFGEVYIWSTAQTANLSLVDPGRSYERPRVNQRPVLLRSLFFILALFQSAVHLYRDYDLVPLDTNADVTGTKGTVRSCLRQLQQLTPKALQRSLTIVIVTTLTGPFLYLLNFLWIRTCSWKIAISLARLSFTLSKQPRPAGLTDVTTLLARFAWSALLLVVLWEISNHAFTIYTAQEPLRKGSPLTTDSRDPNGSLIAGLKAKKEIPKTVAFWELSTIVAKFPERRETLYADLDRAGGSTWSQISNICLSEIQSVSQRIQDCQRPMEAPVGNPAEQQNTKSLPRISQPIHNDNILNAPAPATSGMEVVQNGIGAVAKHYGSSAGASPINATTKLLGYNGNHVPIGVPKQLQPALQSAKKNAKVGDLRSLFGKLFRRPFGRQVNAVVFGVPYSNASRIANAIQSISNLVVFSLKEDRLGQVQKDIALVVRTLMKMIEDVQQLLQTLPPHWTDVGFDGTRQSPDISELLSITQTGLEKILLVFGEYSDELGLSKGEIRKAKQLIGRPREMEMKK</sequence>
<keyword evidence="9" id="KW-0811">Translocation</keyword>
<evidence type="ECO:0000313" key="14">
    <source>
        <dbReference type="EMBL" id="KAL1302231.1"/>
    </source>
</evidence>
<dbReference type="Proteomes" id="UP001562354">
    <property type="component" value="Unassembled WGS sequence"/>
</dbReference>
<dbReference type="PANTHER" id="PTHR13269:SF6">
    <property type="entry name" value="NUCLEOPORIN NDC1"/>
    <property type="match status" value="1"/>
</dbReference>
<dbReference type="RefSeq" id="XP_069198507.1">
    <property type="nucleotide sequence ID" value="XM_069342002.1"/>
</dbReference>
<keyword evidence="8 13" id="KW-1133">Transmembrane helix</keyword>
<evidence type="ECO:0008006" key="16">
    <source>
        <dbReference type="Google" id="ProtNLM"/>
    </source>
</evidence>
<comment type="similarity">
    <text evidence="3">Belongs to the NDC1 family.</text>
</comment>
<keyword evidence="7" id="KW-0653">Protein transport</keyword>
<comment type="subcellular location">
    <subcellularLocation>
        <location evidence="1">Nucleus membrane</location>
        <topology evidence="1">Multi-pass membrane protein</topology>
    </subcellularLocation>
    <subcellularLocation>
        <location evidence="2">Nucleus</location>
        <location evidence="2">Nuclear pore complex</location>
    </subcellularLocation>
</comment>
<evidence type="ECO:0000256" key="4">
    <source>
        <dbReference type="ARBA" id="ARBA00022448"/>
    </source>
</evidence>
<evidence type="ECO:0000256" key="1">
    <source>
        <dbReference type="ARBA" id="ARBA00004232"/>
    </source>
</evidence>
<dbReference type="PANTHER" id="PTHR13269">
    <property type="entry name" value="NUCLEOPORIN NDC1"/>
    <property type="match status" value="1"/>
</dbReference>
<organism evidence="14 15">
    <name type="scientific">Neodothiora populina</name>
    <dbReference type="NCBI Taxonomy" id="2781224"/>
    <lineage>
        <taxon>Eukaryota</taxon>
        <taxon>Fungi</taxon>
        <taxon>Dikarya</taxon>
        <taxon>Ascomycota</taxon>
        <taxon>Pezizomycotina</taxon>
        <taxon>Dothideomycetes</taxon>
        <taxon>Dothideomycetidae</taxon>
        <taxon>Dothideales</taxon>
        <taxon>Dothioraceae</taxon>
        <taxon>Neodothiora</taxon>
    </lineage>
</organism>
<feature type="transmembrane region" description="Helical" evidence="13">
    <location>
        <begin position="62"/>
        <end position="82"/>
    </location>
</feature>
<evidence type="ECO:0000256" key="7">
    <source>
        <dbReference type="ARBA" id="ARBA00022927"/>
    </source>
</evidence>
<dbReference type="EMBL" id="JBFMKM010000012">
    <property type="protein sequence ID" value="KAL1302231.1"/>
    <property type="molecule type" value="Genomic_DNA"/>
</dbReference>
<evidence type="ECO:0000256" key="10">
    <source>
        <dbReference type="ARBA" id="ARBA00023132"/>
    </source>
</evidence>
<evidence type="ECO:0000256" key="3">
    <source>
        <dbReference type="ARBA" id="ARBA00005760"/>
    </source>
</evidence>
<keyword evidence="12" id="KW-0539">Nucleus</keyword>
<evidence type="ECO:0000256" key="11">
    <source>
        <dbReference type="ARBA" id="ARBA00023136"/>
    </source>
</evidence>
<name>A0ABR3P7S0_9PEZI</name>
<evidence type="ECO:0000256" key="8">
    <source>
        <dbReference type="ARBA" id="ARBA00022989"/>
    </source>
</evidence>
<keyword evidence="10" id="KW-0906">Nuclear pore complex</keyword>
<keyword evidence="5 13" id="KW-0812">Transmembrane</keyword>
<dbReference type="Pfam" id="PF09531">
    <property type="entry name" value="Ndc1_Nup"/>
    <property type="match status" value="1"/>
</dbReference>
<protein>
    <recommendedName>
        <fullName evidence="16">Nuclear envelope protein</fullName>
    </recommendedName>
</protein>
<comment type="caution">
    <text evidence="14">The sequence shown here is derived from an EMBL/GenBank/DDBJ whole genome shotgun (WGS) entry which is preliminary data.</text>
</comment>
<reference evidence="14 15" key="1">
    <citation type="submission" date="2024-07" db="EMBL/GenBank/DDBJ databases">
        <title>Draft sequence of the Neodothiora populina.</title>
        <authorList>
            <person name="Drown D.D."/>
            <person name="Schuette U.S."/>
            <person name="Buechlein A.B."/>
            <person name="Rusch D.R."/>
            <person name="Winton L.W."/>
            <person name="Adams G.A."/>
        </authorList>
    </citation>
    <scope>NUCLEOTIDE SEQUENCE [LARGE SCALE GENOMIC DNA]</scope>
    <source>
        <strain evidence="14 15">CPC 39397</strain>
    </source>
</reference>
<evidence type="ECO:0000256" key="6">
    <source>
        <dbReference type="ARBA" id="ARBA00022816"/>
    </source>
</evidence>
<evidence type="ECO:0000313" key="15">
    <source>
        <dbReference type="Proteomes" id="UP001562354"/>
    </source>
</evidence>
<accession>A0ABR3P7S0</accession>
<feature type="transmembrane region" description="Helical" evidence="13">
    <location>
        <begin position="260"/>
        <end position="278"/>
    </location>
</feature>
<feature type="transmembrane region" description="Helical" evidence="13">
    <location>
        <begin position="209"/>
        <end position="230"/>
    </location>
</feature>
<feature type="transmembrane region" description="Helical" evidence="13">
    <location>
        <begin position="150"/>
        <end position="169"/>
    </location>
</feature>
<evidence type="ECO:0000256" key="13">
    <source>
        <dbReference type="SAM" id="Phobius"/>
    </source>
</evidence>
<proteinExistence type="inferred from homology"/>
<keyword evidence="6" id="KW-0509">mRNA transport</keyword>
<evidence type="ECO:0000256" key="12">
    <source>
        <dbReference type="ARBA" id="ARBA00023242"/>
    </source>
</evidence>
<keyword evidence="11 13" id="KW-0472">Membrane</keyword>
<evidence type="ECO:0000256" key="5">
    <source>
        <dbReference type="ARBA" id="ARBA00022692"/>
    </source>
</evidence>
<dbReference type="InterPro" id="IPR019049">
    <property type="entry name" value="Nucleoporin_prot_Ndc1/Nup"/>
</dbReference>